<organism evidence="10 11">
    <name type="scientific">Phoenicibacter congonensis</name>
    <dbReference type="NCBI Taxonomy" id="1944646"/>
    <lineage>
        <taxon>Bacteria</taxon>
        <taxon>Bacillati</taxon>
        <taxon>Actinomycetota</taxon>
        <taxon>Coriobacteriia</taxon>
        <taxon>Eggerthellales</taxon>
        <taxon>Eggerthellaceae</taxon>
        <taxon>Phoenicibacter</taxon>
    </lineage>
</organism>
<feature type="binding site" evidence="8">
    <location>
        <position position="354"/>
    </location>
    <ligand>
        <name>phosphoenolpyruvate</name>
        <dbReference type="ChEBI" id="CHEBI:58702"/>
    </ligand>
</feature>
<comment type="catalytic activity">
    <reaction evidence="7">
        <text>3-phosphoshikimate + phosphoenolpyruvate = 5-O-(1-carboxyvinyl)-3-phosphoshikimate + phosphate</text>
        <dbReference type="Rhea" id="RHEA:21256"/>
        <dbReference type="ChEBI" id="CHEBI:43474"/>
        <dbReference type="ChEBI" id="CHEBI:57701"/>
        <dbReference type="ChEBI" id="CHEBI:58702"/>
        <dbReference type="ChEBI" id="CHEBI:145989"/>
        <dbReference type="EC" id="2.5.1.19"/>
    </reaction>
    <physiologicalReaction direction="left-to-right" evidence="7">
        <dbReference type="Rhea" id="RHEA:21257"/>
    </physiologicalReaction>
</comment>
<comment type="subunit">
    <text evidence="8">Monomer.</text>
</comment>
<dbReference type="CDD" id="cd01556">
    <property type="entry name" value="EPSP_synthase"/>
    <property type="match status" value="1"/>
</dbReference>
<feature type="domain" description="Enolpyruvate transferase" evidence="9">
    <location>
        <begin position="12"/>
        <end position="433"/>
    </location>
</feature>
<dbReference type="Pfam" id="PF00275">
    <property type="entry name" value="EPSP_synthase"/>
    <property type="match status" value="1"/>
</dbReference>
<feature type="binding site" evidence="8">
    <location>
        <position position="101"/>
    </location>
    <ligand>
        <name>phosphoenolpyruvate</name>
        <dbReference type="ChEBI" id="CHEBI:58702"/>
    </ligand>
</feature>
<gene>
    <name evidence="8 10" type="primary">aroA</name>
    <name evidence="10" type="ORF">Q3982_03575</name>
</gene>
<dbReference type="PROSITE" id="PS00885">
    <property type="entry name" value="EPSP_SYNTHASE_2"/>
    <property type="match status" value="1"/>
</dbReference>
<dbReference type="InterPro" id="IPR001986">
    <property type="entry name" value="Enolpyruvate_Tfrase_dom"/>
</dbReference>
<dbReference type="GO" id="GO:0008652">
    <property type="term" value="P:amino acid biosynthetic process"/>
    <property type="evidence" value="ECO:0007669"/>
    <property type="project" value="UniProtKB-KW"/>
</dbReference>
<dbReference type="NCBIfam" id="TIGR01356">
    <property type="entry name" value="aroA"/>
    <property type="match status" value="1"/>
</dbReference>
<dbReference type="InterPro" id="IPR023193">
    <property type="entry name" value="EPSP_synthase_CS"/>
</dbReference>
<keyword evidence="4 8" id="KW-0028">Amino-acid biosynthesis</keyword>
<dbReference type="PANTHER" id="PTHR21090">
    <property type="entry name" value="AROM/DEHYDROQUINATE SYNTHASE"/>
    <property type="match status" value="1"/>
</dbReference>
<feature type="binding site" evidence="8">
    <location>
        <position position="350"/>
    </location>
    <ligand>
        <name>3-phosphoshikimate</name>
        <dbReference type="ChEBI" id="CHEBI:145989"/>
    </ligand>
</feature>
<keyword evidence="6 8" id="KW-0057">Aromatic amino acid biosynthesis</keyword>
<evidence type="ECO:0000256" key="7">
    <source>
        <dbReference type="ARBA" id="ARBA00044633"/>
    </source>
</evidence>
<feature type="binding site" evidence="8">
    <location>
        <position position="176"/>
    </location>
    <ligand>
        <name>3-phosphoshikimate</name>
        <dbReference type="ChEBI" id="CHEBI:145989"/>
    </ligand>
</feature>
<comment type="pathway">
    <text evidence="1 8">Metabolic intermediate biosynthesis; chorismate biosynthesis; chorismate from D-erythrose 4-phosphate and phosphoenolpyruvate: step 6/7.</text>
</comment>
<evidence type="ECO:0000256" key="5">
    <source>
        <dbReference type="ARBA" id="ARBA00022679"/>
    </source>
</evidence>
<dbReference type="InterPro" id="IPR013792">
    <property type="entry name" value="RNA3'P_cycl/enolpyr_Trfase_a/b"/>
</dbReference>
<dbReference type="InterPro" id="IPR006264">
    <property type="entry name" value="EPSP_synthase"/>
</dbReference>
<comment type="similarity">
    <text evidence="2 8">Belongs to the EPSP synthase family.</text>
</comment>
<proteinExistence type="inferred from homology"/>
<evidence type="ECO:0000256" key="6">
    <source>
        <dbReference type="ARBA" id="ARBA00023141"/>
    </source>
</evidence>
<evidence type="ECO:0000256" key="8">
    <source>
        <dbReference type="HAMAP-Rule" id="MF_00210"/>
    </source>
</evidence>
<evidence type="ECO:0000256" key="4">
    <source>
        <dbReference type="ARBA" id="ARBA00022605"/>
    </source>
</evidence>
<dbReference type="PANTHER" id="PTHR21090:SF5">
    <property type="entry name" value="PENTAFUNCTIONAL AROM POLYPEPTIDE"/>
    <property type="match status" value="1"/>
</dbReference>
<feature type="binding site" evidence="8">
    <location>
        <position position="129"/>
    </location>
    <ligand>
        <name>phosphoenolpyruvate</name>
        <dbReference type="ChEBI" id="CHEBI:58702"/>
    </ligand>
</feature>
<keyword evidence="11" id="KW-1185">Reference proteome</keyword>
<dbReference type="EMBL" id="JAUMVS010000043">
    <property type="protein sequence ID" value="MDO4841740.1"/>
    <property type="molecule type" value="Genomic_DNA"/>
</dbReference>
<feature type="binding site" evidence="8">
    <location>
        <position position="323"/>
    </location>
    <ligand>
        <name>3-phosphoshikimate</name>
        <dbReference type="ChEBI" id="CHEBI:145989"/>
    </ligand>
</feature>
<dbReference type="Gene3D" id="3.65.10.10">
    <property type="entry name" value="Enolpyruvate transferase domain"/>
    <property type="match status" value="2"/>
</dbReference>
<reference evidence="10" key="1">
    <citation type="submission" date="2023-07" db="EMBL/GenBank/DDBJ databases">
        <title>Between Cages and Wild: Unraveling the Impact of Captivity on Animal Microbiomes and Antimicrobial Resistance.</title>
        <authorList>
            <person name="Schmartz G.P."/>
            <person name="Rehner J."/>
            <person name="Schuff M.J."/>
            <person name="Becker S.L."/>
            <person name="Kravczyk M."/>
            <person name="Gurevich A."/>
            <person name="Francke R."/>
            <person name="Mueller R."/>
            <person name="Keller V."/>
            <person name="Keller A."/>
        </authorList>
    </citation>
    <scope>NUCLEOTIDE SEQUENCE</scope>
    <source>
        <strain evidence="10">S12M_St_49</strain>
    </source>
</reference>
<comment type="function">
    <text evidence="8">Catalyzes the transfer of the enolpyruvyl moiety of phosphoenolpyruvate (PEP) to the 5-hydroxyl of shikimate-3-phosphate (S3P) to produce enolpyruvyl shikimate-3-phosphate and inorganic phosphate.</text>
</comment>
<dbReference type="SUPFAM" id="SSF55205">
    <property type="entry name" value="EPT/RTPC-like"/>
    <property type="match status" value="1"/>
</dbReference>
<feature type="active site" description="Proton acceptor" evidence="8">
    <location>
        <position position="323"/>
    </location>
</feature>
<keyword evidence="5 8" id="KW-0808">Transferase</keyword>
<feature type="binding site" evidence="8">
    <location>
        <position position="399"/>
    </location>
    <ligand>
        <name>phosphoenolpyruvate</name>
        <dbReference type="ChEBI" id="CHEBI:58702"/>
    </ligand>
</feature>
<feature type="binding site" evidence="8">
    <location>
        <position position="174"/>
    </location>
    <ligand>
        <name>3-phosphoshikimate</name>
        <dbReference type="ChEBI" id="CHEBI:145989"/>
    </ligand>
</feature>
<feature type="binding site" evidence="8">
    <location>
        <position position="176"/>
    </location>
    <ligand>
        <name>phosphoenolpyruvate</name>
        <dbReference type="ChEBI" id="CHEBI:58702"/>
    </ligand>
</feature>
<dbReference type="GO" id="GO:0005737">
    <property type="term" value="C:cytoplasm"/>
    <property type="evidence" value="ECO:0007669"/>
    <property type="project" value="UniProtKB-SubCell"/>
</dbReference>
<dbReference type="HAMAP" id="MF_00210">
    <property type="entry name" value="EPSP_synth"/>
    <property type="match status" value="1"/>
</dbReference>
<dbReference type="Proteomes" id="UP001168575">
    <property type="component" value="Unassembled WGS sequence"/>
</dbReference>
<protein>
    <recommendedName>
        <fullName evidence="8">3-phosphoshikimate 1-carboxyvinyltransferase</fullName>
        <ecNumber evidence="8">2.5.1.19</ecNumber>
    </recommendedName>
    <alternativeName>
        <fullName evidence="8">5-enolpyruvylshikimate-3-phosphate synthase</fullName>
        <shortName evidence="8">EPSP synthase</shortName>
        <shortName evidence="8">EPSPS</shortName>
    </alternativeName>
</protein>
<dbReference type="EC" id="2.5.1.19" evidence="8"/>
<dbReference type="FunFam" id="3.65.10.10:FF:000005">
    <property type="entry name" value="3-phosphoshikimate 1-carboxyvinyltransferase"/>
    <property type="match status" value="1"/>
</dbReference>
<name>A0AA43U905_9ACTN</name>
<dbReference type="InterPro" id="IPR036968">
    <property type="entry name" value="Enolpyruvate_Tfrase_sf"/>
</dbReference>
<evidence type="ECO:0000259" key="9">
    <source>
        <dbReference type="Pfam" id="PF00275"/>
    </source>
</evidence>
<dbReference type="AlphaFoldDB" id="A0AA43U905"/>
<accession>A0AA43U905</accession>
<evidence type="ECO:0000256" key="3">
    <source>
        <dbReference type="ARBA" id="ARBA00022490"/>
    </source>
</evidence>
<keyword evidence="3 8" id="KW-0963">Cytoplasm</keyword>
<evidence type="ECO:0000256" key="1">
    <source>
        <dbReference type="ARBA" id="ARBA00004811"/>
    </source>
</evidence>
<dbReference type="GO" id="GO:0003866">
    <property type="term" value="F:3-phosphoshikimate 1-carboxyvinyltransferase activity"/>
    <property type="evidence" value="ECO:0007669"/>
    <property type="project" value="UniProtKB-UniRule"/>
</dbReference>
<comment type="caution">
    <text evidence="8">Lacks conserved residue(s) required for the propagation of feature annotation.</text>
</comment>
<comment type="subcellular location">
    <subcellularLocation>
        <location evidence="8">Cytoplasm</location>
    </subcellularLocation>
</comment>
<feature type="binding site" evidence="8">
    <location>
        <position position="24"/>
    </location>
    <ligand>
        <name>phosphoenolpyruvate</name>
        <dbReference type="ChEBI" id="CHEBI:58702"/>
    </ligand>
</feature>
<dbReference type="PIRSF" id="PIRSF000505">
    <property type="entry name" value="EPSPS"/>
    <property type="match status" value="1"/>
</dbReference>
<feature type="binding site" evidence="8">
    <location>
        <position position="25"/>
    </location>
    <ligand>
        <name>3-phosphoshikimate</name>
        <dbReference type="ChEBI" id="CHEBI:145989"/>
    </ligand>
</feature>
<evidence type="ECO:0000256" key="2">
    <source>
        <dbReference type="ARBA" id="ARBA00009948"/>
    </source>
</evidence>
<evidence type="ECO:0000313" key="11">
    <source>
        <dbReference type="Proteomes" id="UP001168575"/>
    </source>
</evidence>
<comment type="caution">
    <text evidence="10">The sequence shown here is derived from an EMBL/GenBank/DDBJ whole genome shotgun (WGS) entry which is preliminary data.</text>
</comment>
<feature type="binding site" evidence="8">
    <location>
        <position position="24"/>
    </location>
    <ligand>
        <name>3-phosphoshikimate</name>
        <dbReference type="ChEBI" id="CHEBI:145989"/>
    </ligand>
</feature>
<evidence type="ECO:0000313" key="10">
    <source>
        <dbReference type="EMBL" id="MDO4841740.1"/>
    </source>
</evidence>
<sequence length="441" mass="46834">MTSYVEISPLSSPISGSIRVSGDKSISHRSILFSAMCEGTSKVTGVLNSDDVQASIEAVHALGAKVDLAKQPDGSLSGTITGWGAEGPKQPDGPIDCHNSGTTARLLMGILAPWDIEVEITGDESLCSRPMRRITAPLMLMGAKFSPDGAENLPITIHGNKNLKAIQYDSPMASAQLKSAVLLAGVSANGTTSVTEPAQSRTHTELMLSEYGVETVANTRFASVEGPVQMQASDLNVPGDASSAAFLCCLAVLLKGSELTVEHVLLSASRTGFLRTLERMGANIEWVVEGSEGKEVYGSIHVKYSPNIKGCEIPAKYFATVIDEVPILALVASHAKGITVFRGCEELRAKESDRLDAIIDGLTELGASAWTHGDDLFIEGDPDFELPDGLRLPSNGDHRMAITWAIAGMVGKKPIEVEDFDCVSVSYPNFIEDVTSLTKGE</sequence>
<dbReference type="GO" id="GO:0009423">
    <property type="term" value="P:chorismate biosynthetic process"/>
    <property type="evidence" value="ECO:0007669"/>
    <property type="project" value="UniProtKB-UniRule"/>
</dbReference>
<feature type="binding site" evidence="8">
    <location>
        <position position="29"/>
    </location>
    <ligand>
        <name>3-phosphoshikimate</name>
        <dbReference type="ChEBI" id="CHEBI:145989"/>
    </ligand>
</feature>
<dbReference type="GO" id="GO:0009073">
    <property type="term" value="P:aromatic amino acid family biosynthetic process"/>
    <property type="evidence" value="ECO:0007669"/>
    <property type="project" value="UniProtKB-KW"/>
</dbReference>